<comment type="caution">
    <text evidence="3">The sequence shown here is derived from an EMBL/GenBank/DDBJ whole genome shotgun (WGS) entry which is preliminary data.</text>
</comment>
<keyword evidence="1" id="KW-0378">Hydrolase</keyword>
<dbReference type="RefSeq" id="WP_094690173.1">
    <property type="nucleotide sequence ID" value="NZ_JACBYZ010000001.1"/>
</dbReference>
<reference evidence="3 4" key="1">
    <citation type="journal article" date="2017" name="BMC Genomics">
        <title>Comparative genomic and phylogenomic analyses of the Bifidobacteriaceae family.</title>
        <authorList>
            <person name="Lugli G.A."/>
            <person name="Milani C."/>
            <person name="Turroni F."/>
            <person name="Duranti S."/>
            <person name="Mancabelli L."/>
            <person name="Mangifesta M."/>
            <person name="Ferrario C."/>
            <person name="Modesto M."/>
            <person name="Mattarelli P."/>
            <person name="Jiri K."/>
            <person name="van Sinderen D."/>
            <person name="Ventura M."/>
        </authorList>
    </citation>
    <scope>NUCLEOTIDE SEQUENCE [LARGE SCALE GENOMIC DNA]</scope>
    <source>
        <strain evidence="3 4">LMG 21773</strain>
    </source>
</reference>
<dbReference type="GO" id="GO:0005975">
    <property type="term" value="P:carbohydrate metabolic process"/>
    <property type="evidence" value="ECO:0007669"/>
    <property type="project" value="TreeGrafter"/>
</dbReference>
<dbReference type="Gene3D" id="3.40.50.1110">
    <property type="entry name" value="SGNH hydrolase"/>
    <property type="match status" value="2"/>
</dbReference>
<dbReference type="InterPro" id="IPR005181">
    <property type="entry name" value="SASA"/>
</dbReference>
<dbReference type="GO" id="GO:0001681">
    <property type="term" value="F:sialate O-acetylesterase activity"/>
    <property type="evidence" value="ECO:0007669"/>
    <property type="project" value="InterPro"/>
</dbReference>
<evidence type="ECO:0000313" key="3">
    <source>
        <dbReference type="EMBL" id="OZG55286.1"/>
    </source>
</evidence>
<proteinExistence type="predicted"/>
<organism evidence="3 4">
    <name type="scientific">Aeriscardovia aeriphila</name>
    <dbReference type="NCBI Taxonomy" id="218139"/>
    <lineage>
        <taxon>Bacteria</taxon>
        <taxon>Bacillati</taxon>
        <taxon>Actinomycetota</taxon>
        <taxon>Actinomycetes</taxon>
        <taxon>Bifidobacteriales</taxon>
        <taxon>Bifidobacteriaceae</taxon>
        <taxon>Aeriscardovia</taxon>
    </lineage>
</organism>
<dbReference type="AlphaFoldDB" id="A0A261F8R9"/>
<dbReference type="SUPFAM" id="SSF49785">
    <property type="entry name" value="Galactose-binding domain-like"/>
    <property type="match status" value="1"/>
</dbReference>
<dbReference type="EMBL" id="MWWU01000003">
    <property type="protein sequence ID" value="OZG55286.1"/>
    <property type="molecule type" value="Genomic_DNA"/>
</dbReference>
<dbReference type="PANTHER" id="PTHR22901">
    <property type="entry name" value="SIALATE O-ACETYLESTERASE"/>
    <property type="match status" value="1"/>
</dbReference>
<accession>A0A261F8R9</accession>
<gene>
    <name evidence="3" type="ORF">AEAE_1083</name>
</gene>
<dbReference type="Proteomes" id="UP000228976">
    <property type="component" value="Unassembled WGS sequence"/>
</dbReference>
<feature type="domain" description="Sialate O-acetylesterase" evidence="2">
    <location>
        <begin position="85"/>
        <end position="188"/>
    </location>
</feature>
<evidence type="ECO:0000313" key="4">
    <source>
        <dbReference type="Proteomes" id="UP000228976"/>
    </source>
</evidence>
<feature type="domain" description="Sialate O-acetylesterase" evidence="2">
    <location>
        <begin position="395"/>
        <end position="496"/>
    </location>
</feature>
<keyword evidence="4" id="KW-1185">Reference proteome</keyword>
<sequence length="621" mass="68866">MYIQPQWLANNAIIQRDKALIISGKAQAEQEIGLWLDDALVDDVMSDEEGRFSLTLPAHAAGGPHILRVDSGEESSVYRDILFGDVWLLGGQSNMQLWTGRLESRFGEEFEQASDSQVRYLRIEEAQACDGPKSCLPRCQWVSVGKDDISHESGVGFFFAQYMRKASDVPLALIETAIGGTPVETWIDRGRLERLGYFPQWAEQYAQPGYAKASHEVYEKASRAWLALVDQYDAGLKEGWSSADCDDFTWNSSGLEALNWHNPEFADAGVVWVRTQVSIPQHAVGKRGMLHLGTLVDQDVVFVNGITVGETGYRYPPRDYGIDKLAETMTIAIRLCIDGERCGGFAEGKERTLSLVTDSGEEVLVDLNTVQWKYKRSVSVEPAPQQFFLYNVPSSCYNAMIAPLQGMSITGIVYYQGETNATRTPEGYAAKMMLLVQSWREVFADPSCPFIEVQLPNIAFEADGWARLRDEQRRLLSMDHTAMVTCYDVGENNDLHPVDKKTIGYRAARAALAMKDVSGAEAMGPLVSHAELTDEGIQIFFTHVGQGLVAKAALSVEICRPEGWKRFDAAVSSSCSLYVALPADFHVKHGDLLRFLWSEAPGIALVNSEGLLASPFEIRVD</sequence>
<dbReference type="SUPFAM" id="SSF52266">
    <property type="entry name" value="SGNH hydrolase"/>
    <property type="match status" value="1"/>
</dbReference>
<dbReference type="InterPro" id="IPR008979">
    <property type="entry name" value="Galactose-bd-like_sf"/>
</dbReference>
<dbReference type="InterPro" id="IPR036514">
    <property type="entry name" value="SGNH_hydro_sf"/>
</dbReference>
<evidence type="ECO:0000256" key="1">
    <source>
        <dbReference type="ARBA" id="ARBA00022801"/>
    </source>
</evidence>
<dbReference type="OrthoDB" id="9795554at2"/>
<dbReference type="Pfam" id="PF03629">
    <property type="entry name" value="SASA"/>
    <property type="match status" value="2"/>
</dbReference>
<protein>
    <submittedName>
        <fullName evidence="3">Sialic acid-specific 9-O-acetylesterase</fullName>
    </submittedName>
</protein>
<evidence type="ECO:0000259" key="2">
    <source>
        <dbReference type="Pfam" id="PF03629"/>
    </source>
</evidence>
<dbReference type="InterPro" id="IPR039329">
    <property type="entry name" value="SIAE"/>
</dbReference>
<dbReference type="PANTHER" id="PTHR22901:SF0">
    <property type="entry name" value="SIALATE O-ACETYLESTERASE"/>
    <property type="match status" value="1"/>
</dbReference>
<name>A0A261F8R9_9BIFI</name>